<feature type="transmembrane region" description="Helical" evidence="1">
    <location>
        <begin position="321"/>
        <end position="341"/>
    </location>
</feature>
<dbReference type="AlphaFoldDB" id="A0A1J4TU42"/>
<evidence type="ECO:0000256" key="1">
    <source>
        <dbReference type="SAM" id="Phobius"/>
    </source>
</evidence>
<keyword evidence="1" id="KW-0812">Transmembrane</keyword>
<gene>
    <name evidence="2" type="ORF">AUJ73_01740</name>
</gene>
<feature type="transmembrane region" description="Helical" evidence="1">
    <location>
        <begin position="106"/>
        <end position="124"/>
    </location>
</feature>
<feature type="transmembrane region" description="Helical" evidence="1">
    <location>
        <begin position="177"/>
        <end position="194"/>
    </location>
</feature>
<evidence type="ECO:0000313" key="3">
    <source>
        <dbReference type="Proteomes" id="UP000183120"/>
    </source>
</evidence>
<evidence type="ECO:0008006" key="4">
    <source>
        <dbReference type="Google" id="ProtNLM"/>
    </source>
</evidence>
<accession>A0A1J4TU42</accession>
<name>A0A1J4TU42_9BACT</name>
<feature type="transmembrane region" description="Helical" evidence="1">
    <location>
        <begin position="245"/>
        <end position="270"/>
    </location>
</feature>
<evidence type="ECO:0000313" key="2">
    <source>
        <dbReference type="EMBL" id="OIO14729.1"/>
    </source>
</evidence>
<dbReference type="Proteomes" id="UP000183120">
    <property type="component" value="Unassembled WGS sequence"/>
</dbReference>
<feature type="transmembrane region" description="Helical" evidence="1">
    <location>
        <begin position="384"/>
        <end position="403"/>
    </location>
</feature>
<feature type="transmembrane region" description="Helical" evidence="1">
    <location>
        <begin position="7"/>
        <end position="28"/>
    </location>
</feature>
<keyword evidence="1" id="KW-1133">Transmembrane helix</keyword>
<reference evidence="2 3" key="1">
    <citation type="journal article" date="2016" name="Environ. Microbiol.">
        <title>Genomic resolution of a cold subsurface aquifer community provides metabolic insights for novel microbes adapted to high CO concentrations.</title>
        <authorList>
            <person name="Probst A.J."/>
            <person name="Castelle C.J."/>
            <person name="Singh A."/>
            <person name="Brown C.T."/>
            <person name="Anantharaman K."/>
            <person name="Sharon I."/>
            <person name="Hug L.A."/>
            <person name="Burstein D."/>
            <person name="Emerson J.B."/>
            <person name="Thomas B.C."/>
            <person name="Banfield J.F."/>
        </authorList>
    </citation>
    <scope>NUCLEOTIDE SEQUENCE [LARGE SCALE GENOMIC DNA]</scope>
    <source>
        <strain evidence="2">CG1_02_37_22</strain>
    </source>
</reference>
<proteinExistence type="predicted"/>
<protein>
    <recommendedName>
        <fullName evidence="4">Glycosyltransferase RgtA/B/C/D-like domain-containing protein</fullName>
    </recommendedName>
</protein>
<dbReference type="EMBL" id="MNUY01000027">
    <property type="protein sequence ID" value="OIO14729.1"/>
    <property type="molecule type" value="Genomic_DNA"/>
</dbReference>
<keyword evidence="1" id="KW-0472">Membrane</keyword>
<feature type="transmembrane region" description="Helical" evidence="1">
    <location>
        <begin position="290"/>
        <end position="314"/>
    </location>
</feature>
<organism evidence="2 3">
    <name type="scientific">Candidatus Gottesmanbacteria bacterium CG1_02_37_22</name>
    <dbReference type="NCBI Taxonomy" id="1805209"/>
    <lineage>
        <taxon>Bacteria</taxon>
        <taxon>Candidatus Gottesmaniibacteriota</taxon>
    </lineage>
</organism>
<feature type="transmembrane region" description="Helical" evidence="1">
    <location>
        <begin position="353"/>
        <end position="372"/>
    </location>
</feature>
<comment type="caution">
    <text evidence="2">The sequence shown here is derived from an EMBL/GenBank/DDBJ whole genome shotgun (WGS) entry which is preliminary data.</text>
</comment>
<feature type="transmembrane region" description="Helical" evidence="1">
    <location>
        <begin position="200"/>
        <end position="233"/>
    </location>
</feature>
<sequence length="533" mass="61395">MKKTFEYPIVFSIILLGIVMGISQTIYYLVSTPSGTVFSFAHNHLEDYYYYLHVMRQGFAGNWLATSWMTPEINPPKLVVTFFVLLGHLSRSVGISPPIMYTLARITGGLSLFILTYILIFLVYPNSPARRITALVLVIFGTYFWEYTNNHVLVPSLVHDWTELDPIFRVSYIPHHLWSKVFMVLAFILLLQFSKKNNIWLNIVILCTVVFFMGFTSPVTLVTFVPVVIIWFLREIGLSSKNKSGMAINPILFLIVLSVAAFTVLYHRFIQLGVFPWNSYIAWEKVQYQIPLLSYIQSQGPNLIFFIPAIWWLLRRGSVGRLMVIWVGAGYFMLFIAGRILPLSNIRFLEGYQFIPLGIGATQGIWIMAKYISSGNRKMEKFTISAIVFTLLVYYSIGLFASWQEHLGYVRQNMNDKRVYIPVSLIRTFKKIEETTPKDSVVLAPYSISTMIPAMTGRRVVAGHPMMTYEAENKRKDMDLFFSFGSGGKIREMIAEYRIAYVLSDVEIPSDFTRQNGLVKIYQSNNYYFYKLL</sequence>